<keyword evidence="10" id="KW-1185">Reference proteome</keyword>
<feature type="chain" id="PRO_5015452649" evidence="7">
    <location>
        <begin position="19"/>
        <end position="104"/>
    </location>
</feature>
<evidence type="ECO:0000313" key="10">
    <source>
        <dbReference type="Proteomes" id="UP000245474"/>
    </source>
</evidence>
<evidence type="ECO:0000256" key="4">
    <source>
        <dbReference type="ARBA" id="ARBA00022982"/>
    </source>
</evidence>
<evidence type="ECO:0000256" key="5">
    <source>
        <dbReference type="ARBA" id="ARBA00023004"/>
    </source>
</evidence>
<evidence type="ECO:0000256" key="3">
    <source>
        <dbReference type="ARBA" id="ARBA00022723"/>
    </source>
</evidence>
<evidence type="ECO:0000259" key="8">
    <source>
        <dbReference type="PROSITE" id="PS51007"/>
    </source>
</evidence>
<dbReference type="EMBL" id="QFFI01000002">
    <property type="protein sequence ID" value="PWG65495.1"/>
    <property type="molecule type" value="Genomic_DNA"/>
</dbReference>
<dbReference type="SUPFAM" id="SSF46626">
    <property type="entry name" value="Cytochrome c"/>
    <property type="match status" value="1"/>
</dbReference>
<dbReference type="Gene3D" id="1.10.760.10">
    <property type="entry name" value="Cytochrome c-like domain"/>
    <property type="match status" value="1"/>
</dbReference>
<gene>
    <name evidence="9" type="ORF">DEM34_01775</name>
</gene>
<dbReference type="PANTHER" id="PTHR33751">
    <property type="entry name" value="CBB3-TYPE CYTOCHROME C OXIDASE SUBUNIT FIXP"/>
    <property type="match status" value="1"/>
</dbReference>
<dbReference type="PROSITE" id="PS51007">
    <property type="entry name" value="CYTC"/>
    <property type="match status" value="1"/>
</dbReference>
<evidence type="ECO:0000256" key="7">
    <source>
        <dbReference type="SAM" id="SignalP"/>
    </source>
</evidence>
<dbReference type="Pfam" id="PF00034">
    <property type="entry name" value="Cytochrom_C"/>
    <property type="match status" value="1"/>
</dbReference>
<keyword evidence="3 6" id="KW-0479">Metal-binding</keyword>
<dbReference type="InterPro" id="IPR009056">
    <property type="entry name" value="Cyt_c-like_dom"/>
</dbReference>
<evidence type="ECO:0000256" key="6">
    <source>
        <dbReference type="PROSITE-ProRule" id="PRU00433"/>
    </source>
</evidence>
<dbReference type="GO" id="GO:0046872">
    <property type="term" value="F:metal ion binding"/>
    <property type="evidence" value="ECO:0007669"/>
    <property type="project" value="UniProtKB-KW"/>
</dbReference>
<sequence>MPRALLACALVLSTPALAGDIAAGREAARQCMACHGLDGLARQPDAGNLAGQTEIYLREQLKAYRSGKRRHPQMNVIAQGLSDEQIEDLAAWYSAIEIEVRMPE</sequence>
<dbReference type="InterPro" id="IPR036909">
    <property type="entry name" value="Cyt_c-like_dom_sf"/>
</dbReference>
<evidence type="ECO:0000256" key="1">
    <source>
        <dbReference type="ARBA" id="ARBA00022448"/>
    </source>
</evidence>
<comment type="caution">
    <text evidence="9">The sequence shown here is derived from an EMBL/GenBank/DDBJ whole genome shotgun (WGS) entry which is preliminary data.</text>
</comment>
<keyword evidence="5 6" id="KW-0408">Iron</keyword>
<protein>
    <submittedName>
        <fullName evidence="9">Cytochrome C554</fullName>
    </submittedName>
</protein>
<name>A0A2U2N8H1_9GAMM</name>
<dbReference type="OrthoDB" id="9796421at2"/>
<evidence type="ECO:0000256" key="2">
    <source>
        <dbReference type="ARBA" id="ARBA00022617"/>
    </source>
</evidence>
<dbReference type="GO" id="GO:0020037">
    <property type="term" value="F:heme binding"/>
    <property type="evidence" value="ECO:0007669"/>
    <property type="project" value="InterPro"/>
</dbReference>
<keyword evidence="7" id="KW-0732">Signal</keyword>
<feature type="domain" description="Cytochrome c" evidence="8">
    <location>
        <begin position="19"/>
        <end position="97"/>
    </location>
</feature>
<evidence type="ECO:0000313" key="9">
    <source>
        <dbReference type="EMBL" id="PWG65495.1"/>
    </source>
</evidence>
<keyword evidence="1" id="KW-0813">Transport</keyword>
<proteinExistence type="predicted"/>
<dbReference type="Proteomes" id="UP000245474">
    <property type="component" value="Unassembled WGS sequence"/>
</dbReference>
<dbReference type="PANTHER" id="PTHR33751:SF9">
    <property type="entry name" value="CYTOCHROME C4"/>
    <property type="match status" value="1"/>
</dbReference>
<dbReference type="GO" id="GO:0009055">
    <property type="term" value="F:electron transfer activity"/>
    <property type="evidence" value="ECO:0007669"/>
    <property type="project" value="InterPro"/>
</dbReference>
<dbReference type="InterPro" id="IPR050597">
    <property type="entry name" value="Cytochrome_c_Oxidase_Subunit"/>
</dbReference>
<keyword evidence="2 6" id="KW-0349">Heme</keyword>
<accession>A0A2U2N8H1</accession>
<organism evidence="9 10">
    <name type="scientific">Sediminicurvatus halobius</name>
    <dbReference type="NCBI Taxonomy" id="2182432"/>
    <lineage>
        <taxon>Bacteria</taxon>
        <taxon>Pseudomonadati</taxon>
        <taxon>Pseudomonadota</taxon>
        <taxon>Gammaproteobacteria</taxon>
        <taxon>Chromatiales</taxon>
        <taxon>Ectothiorhodospiraceae</taxon>
        <taxon>Sediminicurvatus</taxon>
    </lineage>
</organism>
<reference evidence="9 10" key="1">
    <citation type="submission" date="2018-05" db="EMBL/GenBank/DDBJ databases">
        <title>Spiribacter halobius sp. nov., a moderately halophilic bacterium isolated from marine solar saltern.</title>
        <authorList>
            <person name="Zheng W.-S."/>
            <person name="Lu D.-C."/>
            <person name="Du Z.-J."/>
        </authorList>
    </citation>
    <scope>NUCLEOTIDE SEQUENCE [LARGE SCALE GENOMIC DNA]</scope>
    <source>
        <strain evidence="9 10">E85</strain>
    </source>
</reference>
<feature type="signal peptide" evidence="7">
    <location>
        <begin position="1"/>
        <end position="18"/>
    </location>
</feature>
<dbReference type="AlphaFoldDB" id="A0A2U2N8H1"/>
<keyword evidence="4" id="KW-0249">Electron transport</keyword>